<dbReference type="Pfam" id="PF00069">
    <property type="entry name" value="Pkinase"/>
    <property type="match status" value="1"/>
</dbReference>
<keyword evidence="5" id="KW-0808">Transferase</keyword>
<dbReference type="FunFam" id="1.10.510.10:FF:000624">
    <property type="entry name" value="Mitogen-activated protein kinase"/>
    <property type="match status" value="1"/>
</dbReference>
<dbReference type="GO" id="GO:0004693">
    <property type="term" value="F:cyclin-dependent protein serine/threonine kinase activity"/>
    <property type="evidence" value="ECO:0007669"/>
    <property type="project" value="UniProtKB-EC"/>
</dbReference>
<evidence type="ECO:0000313" key="16">
    <source>
        <dbReference type="Proteomes" id="UP000242180"/>
    </source>
</evidence>
<name>A0A1X2H2T7_SYNRA</name>
<dbReference type="GO" id="GO:0005524">
    <property type="term" value="F:ATP binding"/>
    <property type="evidence" value="ECO:0007669"/>
    <property type="project" value="UniProtKB-UniRule"/>
</dbReference>
<organism evidence="15 16">
    <name type="scientific">Syncephalastrum racemosum</name>
    <name type="common">Filamentous fungus</name>
    <dbReference type="NCBI Taxonomy" id="13706"/>
    <lineage>
        <taxon>Eukaryota</taxon>
        <taxon>Fungi</taxon>
        <taxon>Fungi incertae sedis</taxon>
        <taxon>Mucoromycota</taxon>
        <taxon>Mucoromycotina</taxon>
        <taxon>Mucoromycetes</taxon>
        <taxon>Mucorales</taxon>
        <taxon>Syncephalastraceae</taxon>
        <taxon>Syncephalastrum</taxon>
    </lineage>
</organism>
<evidence type="ECO:0000256" key="8">
    <source>
        <dbReference type="ARBA" id="ARBA00022840"/>
    </source>
</evidence>
<evidence type="ECO:0000256" key="10">
    <source>
        <dbReference type="ARBA" id="ARBA00047811"/>
    </source>
</evidence>
<accession>A0A1X2H2T7</accession>
<gene>
    <name evidence="15" type="ORF">BCR43DRAFT_497684</name>
</gene>
<dbReference type="InterPro" id="IPR000719">
    <property type="entry name" value="Prot_kinase_dom"/>
</dbReference>
<comment type="catalytic activity">
    <reaction evidence="10">
        <text>L-threonyl-[protein] + ATP = O-phospho-L-threonyl-[protein] + ADP + H(+)</text>
        <dbReference type="Rhea" id="RHEA:46608"/>
        <dbReference type="Rhea" id="RHEA-COMP:11060"/>
        <dbReference type="Rhea" id="RHEA-COMP:11605"/>
        <dbReference type="ChEBI" id="CHEBI:15378"/>
        <dbReference type="ChEBI" id="CHEBI:30013"/>
        <dbReference type="ChEBI" id="CHEBI:30616"/>
        <dbReference type="ChEBI" id="CHEBI:61977"/>
        <dbReference type="ChEBI" id="CHEBI:456216"/>
        <dbReference type="EC" id="2.7.11.22"/>
    </reaction>
</comment>
<protein>
    <recommendedName>
        <fullName evidence="3">cyclin-dependent kinase</fullName>
        <ecNumber evidence="3">2.7.11.22</ecNumber>
    </recommendedName>
</protein>
<dbReference type="EMBL" id="MCGN01000010">
    <property type="protein sequence ID" value="ORY92036.1"/>
    <property type="molecule type" value="Genomic_DNA"/>
</dbReference>
<evidence type="ECO:0000256" key="9">
    <source>
        <dbReference type="ARBA" id="ARBA00023242"/>
    </source>
</evidence>
<evidence type="ECO:0000256" key="12">
    <source>
        <dbReference type="PROSITE-ProRule" id="PRU10141"/>
    </source>
</evidence>
<feature type="domain" description="Protein kinase" evidence="14">
    <location>
        <begin position="34"/>
        <end position="318"/>
    </location>
</feature>
<evidence type="ECO:0000256" key="6">
    <source>
        <dbReference type="ARBA" id="ARBA00022741"/>
    </source>
</evidence>
<dbReference type="InterPro" id="IPR050108">
    <property type="entry name" value="CDK"/>
</dbReference>
<evidence type="ECO:0000256" key="4">
    <source>
        <dbReference type="ARBA" id="ARBA00022527"/>
    </source>
</evidence>
<dbReference type="PROSITE" id="PS00108">
    <property type="entry name" value="PROTEIN_KINASE_ST"/>
    <property type="match status" value="1"/>
</dbReference>
<dbReference type="SUPFAM" id="SSF56112">
    <property type="entry name" value="Protein kinase-like (PK-like)"/>
    <property type="match status" value="1"/>
</dbReference>
<dbReference type="InterPro" id="IPR011009">
    <property type="entry name" value="Kinase-like_dom_sf"/>
</dbReference>
<sequence length="348" mass="39109">MPKAERAKLLTVRNRRVDYNDVPFYGQCRNTNDFTRLEQIGEGTYGVVYKVTDKRKPGVFALKEVRIERDADGIPISTLREIGLLKQMKHPNIVNVFDVAAGPKLETVHMLMEYCEQDLGTLLDMVPTPYTSAEVKCLMQQLLHGLEYIHNHSIVHRDLKMSNLLINAQGVLKIADFGLARTLSTHGRPMTPNVVTLWYRAPELLFGETKYTIAVDIWSAGCIMGELLQHKPLLPGSTEQTEIELIAKLLGAPNEAIWPGFSKLAHANVFSLPKQDQNQLKVVFPKQSENTIKLLASFLTYDPRKRPSVKAVLGHPYFSEYPPPADPASLPVYPEIKHFIAYGGAGHR</sequence>
<evidence type="ECO:0000256" key="1">
    <source>
        <dbReference type="ARBA" id="ARBA00004123"/>
    </source>
</evidence>
<dbReference type="PANTHER" id="PTHR24056">
    <property type="entry name" value="CELL DIVISION PROTEIN KINASE"/>
    <property type="match status" value="1"/>
</dbReference>
<evidence type="ECO:0000313" key="15">
    <source>
        <dbReference type="EMBL" id="ORY92036.1"/>
    </source>
</evidence>
<comment type="catalytic activity">
    <reaction evidence="11">
        <text>L-seryl-[protein] + ATP = O-phospho-L-seryl-[protein] + ADP + H(+)</text>
        <dbReference type="Rhea" id="RHEA:17989"/>
        <dbReference type="Rhea" id="RHEA-COMP:9863"/>
        <dbReference type="Rhea" id="RHEA-COMP:11604"/>
        <dbReference type="ChEBI" id="CHEBI:15378"/>
        <dbReference type="ChEBI" id="CHEBI:29999"/>
        <dbReference type="ChEBI" id="CHEBI:30616"/>
        <dbReference type="ChEBI" id="CHEBI:83421"/>
        <dbReference type="ChEBI" id="CHEBI:456216"/>
        <dbReference type="EC" id="2.7.11.22"/>
    </reaction>
</comment>
<reference evidence="15 16" key="1">
    <citation type="submission" date="2016-07" db="EMBL/GenBank/DDBJ databases">
        <title>Pervasive Adenine N6-methylation of Active Genes in Fungi.</title>
        <authorList>
            <consortium name="DOE Joint Genome Institute"/>
            <person name="Mondo S.J."/>
            <person name="Dannebaum R.O."/>
            <person name="Kuo R.C."/>
            <person name="Labutti K."/>
            <person name="Haridas S."/>
            <person name="Kuo A."/>
            <person name="Salamov A."/>
            <person name="Ahrendt S.R."/>
            <person name="Lipzen A."/>
            <person name="Sullivan W."/>
            <person name="Andreopoulos W.B."/>
            <person name="Clum A."/>
            <person name="Lindquist E."/>
            <person name="Daum C."/>
            <person name="Ramamoorthy G.K."/>
            <person name="Gryganskyi A."/>
            <person name="Culley D."/>
            <person name="Magnuson J.K."/>
            <person name="James T.Y."/>
            <person name="O'Malley M.A."/>
            <person name="Stajich J.E."/>
            <person name="Spatafora J.W."/>
            <person name="Visel A."/>
            <person name="Grigoriev I.V."/>
        </authorList>
    </citation>
    <scope>NUCLEOTIDE SEQUENCE [LARGE SCALE GENOMIC DNA]</scope>
    <source>
        <strain evidence="15 16">NRRL 2496</strain>
    </source>
</reference>
<keyword evidence="9" id="KW-0539">Nucleus</keyword>
<dbReference type="SMART" id="SM00220">
    <property type="entry name" value="S_TKc"/>
    <property type="match status" value="1"/>
</dbReference>
<dbReference type="InterPro" id="IPR017441">
    <property type="entry name" value="Protein_kinase_ATP_BS"/>
</dbReference>
<comment type="caution">
    <text evidence="15">The sequence shown here is derived from an EMBL/GenBank/DDBJ whole genome shotgun (WGS) entry which is preliminary data.</text>
</comment>
<dbReference type="Gene3D" id="3.30.200.20">
    <property type="entry name" value="Phosphorylase Kinase, domain 1"/>
    <property type="match status" value="1"/>
</dbReference>
<comment type="similarity">
    <text evidence="2">Belongs to the protein kinase superfamily. CMGC Ser/Thr protein kinase family. CDC2/CDKX subfamily.</text>
</comment>
<keyword evidence="16" id="KW-1185">Reference proteome</keyword>
<keyword evidence="7 15" id="KW-0418">Kinase</keyword>
<evidence type="ECO:0000256" key="13">
    <source>
        <dbReference type="RuleBase" id="RU000304"/>
    </source>
</evidence>
<dbReference type="OMA" id="DMVPTPY"/>
<dbReference type="Proteomes" id="UP000242180">
    <property type="component" value="Unassembled WGS sequence"/>
</dbReference>
<comment type="subcellular location">
    <subcellularLocation>
        <location evidence="1">Nucleus</location>
    </subcellularLocation>
</comment>
<dbReference type="PANTHER" id="PTHR24056:SF508">
    <property type="entry name" value="CYCLIN-DEPENDENT KINASE 10"/>
    <property type="match status" value="1"/>
</dbReference>
<dbReference type="Gene3D" id="1.10.510.10">
    <property type="entry name" value="Transferase(Phosphotransferase) domain 1"/>
    <property type="match status" value="1"/>
</dbReference>
<evidence type="ECO:0000256" key="3">
    <source>
        <dbReference type="ARBA" id="ARBA00012425"/>
    </source>
</evidence>
<keyword evidence="6 12" id="KW-0547">Nucleotide-binding</keyword>
<evidence type="ECO:0000256" key="5">
    <source>
        <dbReference type="ARBA" id="ARBA00022679"/>
    </source>
</evidence>
<dbReference type="EC" id="2.7.11.22" evidence="3"/>
<dbReference type="STRING" id="13706.A0A1X2H2T7"/>
<dbReference type="InParanoid" id="A0A1X2H2T7"/>
<dbReference type="GO" id="GO:0005634">
    <property type="term" value="C:nucleus"/>
    <property type="evidence" value="ECO:0007669"/>
    <property type="project" value="UniProtKB-SubCell"/>
</dbReference>
<evidence type="ECO:0000256" key="11">
    <source>
        <dbReference type="ARBA" id="ARBA00048367"/>
    </source>
</evidence>
<feature type="binding site" evidence="12">
    <location>
        <position position="63"/>
    </location>
    <ligand>
        <name>ATP</name>
        <dbReference type="ChEBI" id="CHEBI:30616"/>
    </ligand>
</feature>
<dbReference type="GO" id="GO:0007346">
    <property type="term" value="P:regulation of mitotic cell cycle"/>
    <property type="evidence" value="ECO:0007669"/>
    <property type="project" value="TreeGrafter"/>
</dbReference>
<dbReference type="PROSITE" id="PS00107">
    <property type="entry name" value="PROTEIN_KINASE_ATP"/>
    <property type="match status" value="1"/>
</dbReference>
<evidence type="ECO:0000256" key="2">
    <source>
        <dbReference type="ARBA" id="ARBA00006485"/>
    </source>
</evidence>
<evidence type="ECO:0000256" key="7">
    <source>
        <dbReference type="ARBA" id="ARBA00022777"/>
    </source>
</evidence>
<dbReference type="InterPro" id="IPR008271">
    <property type="entry name" value="Ser/Thr_kinase_AS"/>
</dbReference>
<dbReference type="FunFam" id="3.30.200.20:FF:000124">
    <property type="entry name" value="Cyclin-dependent kinase 4"/>
    <property type="match status" value="1"/>
</dbReference>
<keyword evidence="8 12" id="KW-0067">ATP-binding</keyword>
<evidence type="ECO:0000259" key="14">
    <source>
        <dbReference type="PROSITE" id="PS50011"/>
    </source>
</evidence>
<keyword evidence="4 13" id="KW-0723">Serine/threonine-protein kinase</keyword>
<dbReference type="AlphaFoldDB" id="A0A1X2H2T7"/>
<dbReference type="PROSITE" id="PS50011">
    <property type="entry name" value="PROTEIN_KINASE_DOM"/>
    <property type="match status" value="1"/>
</dbReference>
<dbReference type="OrthoDB" id="1732493at2759"/>
<proteinExistence type="inferred from homology"/>